<proteinExistence type="predicted"/>
<protein>
    <recommendedName>
        <fullName evidence="3">Phytocyanin domain-containing protein</fullName>
    </recommendedName>
</protein>
<sequence>MEKRTYRLSLLFFCLSCLLLLSFSGTVEGYKNYTVGDSLGWYDNLQNSKIDYQKWVSGKNFSLGDFLFFNTDNNHSVVQTYNFTTYKLCDSEEDDTIEWSDADPSSTNPHPVSVAVPLVKEGMTYFFSGDYDGEQCQHGQRLKINVTHGQGLPASLNTSSSESPGPTSSDDDDESAPDTVIPSNFNNPQESGDVKQTSGSVSIHRFVKLLDRKYFNGFLVLLGLVWMI</sequence>
<gene>
    <name evidence="4" type="ORF">HHK36_017132</name>
</gene>
<comment type="caution">
    <text evidence="4">The sequence shown here is derived from an EMBL/GenBank/DDBJ whole genome shotgun (WGS) entry which is preliminary data.</text>
</comment>
<dbReference type="CDD" id="cd04216">
    <property type="entry name" value="Phytocyanin"/>
    <property type="match status" value="1"/>
</dbReference>
<dbReference type="FunFam" id="2.60.40.420:FF:000048">
    <property type="entry name" value="Early nodulin-like protein 18"/>
    <property type="match status" value="1"/>
</dbReference>
<accession>A0A835DCJ1</accession>
<evidence type="ECO:0000256" key="2">
    <source>
        <dbReference type="SAM" id="SignalP"/>
    </source>
</evidence>
<dbReference type="InterPro" id="IPR003245">
    <property type="entry name" value="Phytocyanin_dom"/>
</dbReference>
<keyword evidence="5" id="KW-1185">Reference proteome</keyword>
<evidence type="ECO:0000256" key="1">
    <source>
        <dbReference type="SAM" id="MobiDB-lite"/>
    </source>
</evidence>
<keyword evidence="2" id="KW-0732">Signal</keyword>
<feature type="region of interest" description="Disordered" evidence="1">
    <location>
        <begin position="153"/>
        <end position="197"/>
    </location>
</feature>
<dbReference type="EMBL" id="JABCRI010000011">
    <property type="protein sequence ID" value="KAF8398206.1"/>
    <property type="molecule type" value="Genomic_DNA"/>
</dbReference>
<dbReference type="InterPro" id="IPR039391">
    <property type="entry name" value="Phytocyanin-like"/>
</dbReference>
<evidence type="ECO:0000313" key="4">
    <source>
        <dbReference type="EMBL" id="KAF8398206.1"/>
    </source>
</evidence>
<dbReference type="GO" id="GO:0005886">
    <property type="term" value="C:plasma membrane"/>
    <property type="evidence" value="ECO:0007669"/>
    <property type="project" value="TreeGrafter"/>
</dbReference>
<dbReference type="Proteomes" id="UP000655225">
    <property type="component" value="Unassembled WGS sequence"/>
</dbReference>
<dbReference type="PANTHER" id="PTHR33021">
    <property type="entry name" value="BLUE COPPER PROTEIN"/>
    <property type="match status" value="1"/>
</dbReference>
<dbReference type="Pfam" id="PF02298">
    <property type="entry name" value="Cu_bind_like"/>
    <property type="match status" value="1"/>
</dbReference>
<feature type="compositionally biased region" description="Polar residues" evidence="1">
    <location>
        <begin position="181"/>
        <end position="197"/>
    </location>
</feature>
<dbReference type="GO" id="GO:0009055">
    <property type="term" value="F:electron transfer activity"/>
    <property type="evidence" value="ECO:0007669"/>
    <property type="project" value="InterPro"/>
</dbReference>
<name>A0A835DCJ1_TETSI</name>
<feature type="domain" description="Phytocyanin" evidence="3">
    <location>
        <begin position="31"/>
        <end position="148"/>
    </location>
</feature>
<dbReference type="SUPFAM" id="SSF49503">
    <property type="entry name" value="Cupredoxins"/>
    <property type="match status" value="1"/>
</dbReference>
<dbReference type="PANTHER" id="PTHR33021:SF6">
    <property type="entry name" value="EARLY NODULIN-LIKE PROTEIN 18"/>
    <property type="match status" value="1"/>
</dbReference>
<feature type="compositionally biased region" description="Low complexity" evidence="1">
    <location>
        <begin position="158"/>
        <end position="168"/>
    </location>
</feature>
<dbReference type="OrthoDB" id="783836at2759"/>
<feature type="chain" id="PRO_5032348576" description="Phytocyanin domain-containing protein" evidence="2">
    <location>
        <begin position="30"/>
        <end position="228"/>
    </location>
</feature>
<evidence type="ECO:0000313" key="5">
    <source>
        <dbReference type="Proteomes" id="UP000655225"/>
    </source>
</evidence>
<dbReference type="AlphaFoldDB" id="A0A835DCJ1"/>
<reference evidence="4 5" key="1">
    <citation type="submission" date="2020-04" db="EMBL/GenBank/DDBJ databases">
        <title>Plant Genome Project.</title>
        <authorList>
            <person name="Zhang R.-G."/>
        </authorList>
    </citation>
    <scope>NUCLEOTIDE SEQUENCE [LARGE SCALE GENOMIC DNA]</scope>
    <source>
        <strain evidence="4">YNK0</strain>
        <tissue evidence="4">Leaf</tissue>
    </source>
</reference>
<dbReference type="OMA" id="TIEWSTT"/>
<dbReference type="Gene3D" id="2.60.40.420">
    <property type="entry name" value="Cupredoxins - blue copper proteins"/>
    <property type="match status" value="1"/>
</dbReference>
<feature type="signal peptide" evidence="2">
    <location>
        <begin position="1"/>
        <end position="29"/>
    </location>
</feature>
<dbReference type="PROSITE" id="PS51485">
    <property type="entry name" value="PHYTOCYANIN"/>
    <property type="match status" value="1"/>
</dbReference>
<organism evidence="4 5">
    <name type="scientific">Tetracentron sinense</name>
    <name type="common">Spur-leaf</name>
    <dbReference type="NCBI Taxonomy" id="13715"/>
    <lineage>
        <taxon>Eukaryota</taxon>
        <taxon>Viridiplantae</taxon>
        <taxon>Streptophyta</taxon>
        <taxon>Embryophyta</taxon>
        <taxon>Tracheophyta</taxon>
        <taxon>Spermatophyta</taxon>
        <taxon>Magnoliopsida</taxon>
        <taxon>Trochodendrales</taxon>
        <taxon>Trochodendraceae</taxon>
        <taxon>Tetracentron</taxon>
    </lineage>
</organism>
<evidence type="ECO:0000259" key="3">
    <source>
        <dbReference type="PROSITE" id="PS51485"/>
    </source>
</evidence>
<dbReference type="InterPro" id="IPR008972">
    <property type="entry name" value="Cupredoxin"/>
</dbReference>